<accession>A0ABY1QU72</accession>
<dbReference type="SUPFAM" id="SSF55781">
    <property type="entry name" value="GAF domain-like"/>
    <property type="match status" value="1"/>
</dbReference>
<dbReference type="InterPro" id="IPR004358">
    <property type="entry name" value="Sig_transdc_His_kin-like_C"/>
</dbReference>
<dbReference type="PROSITE" id="PS50113">
    <property type="entry name" value="PAC"/>
    <property type="match status" value="1"/>
</dbReference>
<dbReference type="Pfam" id="PF13185">
    <property type="entry name" value="GAF_2"/>
    <property type="match status" value="1"/>
</dbReference>
<dbReference type="PROSITE" id="PS50109">
    <property type="entry name" value="HIS_KIN"/>
    <property type="match status" value="1"/>
</dbReference>
<name>A0ABY1QU72_9BURK</name>
<feature type="domain" description="PAC" evidence="7">
    <location>
        <begin position="413"/>
        <end position="465"/>
    </location>
</feature>
<dbReference type="InterPro" id="IPR000700">
    <property type="entry name" value="PAS-assoc_C"/>
</dbReference>
<evidence type="ECO:0000313" key="8">
    <source>
        <dbReference type="EMBL" id="SMP80344.1"/>
    </source>
</evidence>
<evidence type="ECO:0000256" key="4">
    <source>
        <dbReference type="ARBA" id="ARBA00022679"/>
    </source>
</evidence>
<comment type="catalytic activity">
    <reaction evidence="1">
        <text>ATP + protein L-histidine = ADP + protein N-phospho-L-histidine.</text>
        <dbReference type="EC" id="2.7.13.3"/>
    </reaction>
</comment>
<dbReference type="Gene3D" id="1.10.287.130">
    <property type="match status" value="1"/>
</dbReference>
<dbReference type="InterPro" id="IPR005467">
    <property type="entry name" value="His_kinase_dom"/>
</dbReference>
<dbReference type="CDD" id="cd00075">
    <property type="entry name" value="HATPase"/>
    <property type="match status" value="1"/>
</dbReference>
<dbReference type="InterPro" id="IPR035965">
    <property type="entry name" value="PAS-like_dom_sf"/>
</dbReference>
<organism evidence="8 9">
    <name type="scientific">Noviherbaspirillum suwonense</name>
    <dbReference type="NCBI Taxonomy" id="1224511"/>
    <lineage>
        <taxon>Bacteria</taxon>
        <taxon>Pseudomonadati</taxon>
        <taxon>Pseudomonadota</taxon>
        <taxon>Betaproteobacteria</taxon>
        <taxon>Burkholderiales</taxon>
        <taxon>Oxalobacteraceae</taxon>
        <taxon>Noviherbaspirillum</taxon>
    </lineage>
</organism>
<gene>
    <name evidence="8" type="ORF">SAMN06295970_13518</name>
</gene>
<protein>
    <recommendedName>
        <fullName evidence="2">histidine kinase</fullName>
        <ecNumber evidence="2">2.7.13.3</ecNumber>
    </recommendedName>
</protein>
<dbReference type="SMART" id="SM00091">
    <property type="entry name" value="PAS"/>
    <property type="match status" value="2"/>
</dbReference>
<evidence type="ECO:0000256" key="2">
    <source>
        <dbReference type="ARBA" id="ARBA00012438"/>
    </source>
</evidence>
<dbReference type="SUPFAM" id="SSF55874">
    <property type="entry name" value="ATPase domain of HSP90 chaperone/DNA topoisomerase II/histidine kinase"/>
    <property type="match status" value="1"/>
</dbReference>
<evidence type="ECO:0000256" key="5">
    <source>
        <dbReference type="ARBA" id="ARBA00022777"/>
    </source>
</evidence>
<dbReference type="Proteomes" id="UP001158049">
    <property type="component" value="Unassembled WGS sequence"/>
</dbReference>
<dbReference type="SUPFAM" id="SSF55785">
    <property type="entry name" value="PYP-like sensor domain (PAS domain)"/>
    <property type="match status" value="2"/>
</dbReference>
<dbReference type="EC" id="2.7.13.3" evidence="2"/>
<dbReference type="InterPro" id="IPR029016">
    <property type="entry name" value="GAF-like_dom_sf"/>
</dbReference>
<dbReference type="Pfam" id="PF02518">
    <property type="entry name" value="HATPase_c"/>
    <property type="match status" value="1"/>
</dbReference>
<dbReference type="PRINTS" id="PR00344">
    <property type="entry name" value="BCTRLSENSOR"/>
</dbReference>
<dbReference type="EMBL" id="FXUL01000035">
    <property type="protein sequence ID" value="SMP80344.1"/>
    <property type="molecule type" value="Genomic_DNA"/>
</dbReference>
<dbReference type="Gene3D" id="3.30.565.10">
    <property type="entry name" value="Histidine kinase-like ATPase, C-terminal domain"/>
    <property type="match status" value="1"/>
</dbReference>
<proteinExistence type="predicted"/>
<feature type="domain" description="Histidine kinase" evidence="6">
    <location>
        <begin position="476"/>
        <end position="694"/>
    </location>
</feature>
<keyword evidence="4" id="KW-0808">Transferase</keyword>
<keyword evidence="5" id="KW-0418">Kinase</keyword>
<dbReference type="NCBIfam" id="TIGR00229">
    <property type="entry name" value="sensory_box"/>
    <property type="match status" value="2"/>
</dbReference>
<dbReference type="CDD" id="cd00130">
    <property type="entry name" value="PAS"/>
    <property type="match status" value="2"/>
</dbReference>
<dbReference type="CDD" id="cd00082">
    <property type="entry name" value="HisKA"/>
    <property type="match status" value="1"/>
</dbReference>
<dbReference type="Pfam" id="PF08448">
    <property type="entry name" value="PAS_4"/>
    <property type="match status" value="1"/>
</dbReference>
<dbReference type="SMART" id="SM00086">
    <property type="entry name" value="PAC"/>
    <property type="match status" value="2"/>
</dbReference>
<dbReference type="Gene3D" id="3.30.450.20">
    <property type="entry name" value="PAS domain"/>
    <property type="match status" value="2"/>
</dbReference>
<evidence type="ECO:0000256" key="1">
    <source>
        <dbReference type="ARBA" id="ARBA00000085"/>
    </source>
</evidence>
<dbReference type="PANTHER" id="PTHR43047">
    <property type="entry name" value="TWO-COMPONENT HISTIDINE PROTEIN KINASE"/>
    <property type="match status" value="1"/>
</dbReference>
<keyword evidence="9" id="KW-1185">Reference proteome</keyword>
<dbReference type="SUPFAM" id="SSF47384">
    <property type="entry name" value="Homodimeric domain of signal transducing histidine kinase"/>
    <property type="match status" value="1"/>
</dbReference>
<evidence type="ECO:0000259" key="7">
    <source>
        <dbReference type="PROSITE" id="PS50113"/>
    </source>
</evidence>
<dbReference type="InterPro" id="IPR001610">
    <property type="entry name" value="PAC"/>
</dbReference>
<dbReference type="Pfam" id="PF00512">
    <property type="entry name" value="HisKA"/>
    <property type="match status" value="1"/>
</dbReference>
<dbReference type="InterPro" id="IPR036097">
    <property type="entry name" value="HisK_dim/P_sf"/>
</dbReference>
<dbReference type="SMART" id="SM00388">
    <property type="entry name" value="HisKA"/>
    <property type="match status" value="1"/>
</dbReference>
<dbReference type="SMART" id="SM00065">
    <property type="entry name" value="GAF"/>
    <property type="match status" value="1"/>
</dbReference>
<dbReference type="SMART" id="SM00387">
    <property type="entry name" value="HATPase_c"/>
    <property type="match status" value="1"/>
</dbReference>
<dbReference type="Gene3D" id="3.30.450.40">
    <property type="match status" value="1"/>
</dbReference>
<dbReference type="InterPro" id="IPR003661">
    <property type="entry name" value="HisK_dim/P_dom"/>
</dbReference>
<sequence length="700" mass="79150">MSRNLFCFSLQRSCLLSVYNRLCPKSRLLLSNSNMINYENVISSSHDEVNEISDWKALHRLSTALLKADTVHQKLERILRTVVEFHQTQYGVILFFDQGRDALTVKASVGLVESAVEGLTKVKPGQGCCGLAFAERHRVIIEDFESNDAVAQFRPWAAQHSFRAVYSTPFYDADGDALGVLSVYFDKPHKPTLREKELADICATTIALILDRDRSETELRRERDRRDQILGGMAEGLCIVDHNFNVLEMNDTGVRISKRPFYELSGQSYWALWPEPANSEVGQLYRKAMVERVPVHLENRWEDPTGEIGWYELSVYPIDEGLALFFRDITERKKAEEAVRDSETRYRLLSESLSQLVWRTDSQGVIVQGGESWRNYTGYKGDLQQGWHEAVHPEDREKAREWWQATLVSSEISKFTFRVLRQDGKYRYLETRAVPWKDSNGNIKEWIGSCEDVTTSALHEGELKLANQRKDHFLAVLSHELRNPLSATRMAAQLLGTSPADAARVTQLSEVIQRQVGHMSRLVEDLVDVSRVSQGLVLLDKHAIDLRTIVKNAVEQVTPMIAAKNHLLKMEIPVHECKVYGDRTRLVQVVCNLLSNAARYTPDQGNIRVTLAIEENHYLLTVVDNGIGIDPAAITEIFDFYVQAERSTDRKNGGLGLGLALVKSLVELHGGNVTAMSHGKDLGSTFTITLPQLVTTKLLT</sequence>
<evidence type="ECO:0000313" key="9">
    <source>
        <dbReference type="Proteomes" id="UP001158049"/>
    </source>
</evidence>
<dbReference type="InterPro" id="IPR003018">
    <property type="entry name" value="GAF"/>
</dbReference>
<dbReference type="PANTHER" id="PTHR43047:SF72">
    <property type="entry name" value="OSMOSENSING HISTIDINE PROTEIN KINASE SLN1"/>
    <property type="match status" value="1"/>
</dbReference>
<dbReference type="Pfam" id="PF08447">
    <property type="entry name" value="PAS_3"/>
    <property type="match status" value="1"/>
</dbReference>
<evidence type="ECO:0000259" key="6">
    <source>
        <dbReference type="PROSITE" id="PS50109"/>
    </source>
</evidence>
<evidence type="ECO:0000256" key="3">
    <source>
        <dbReference type="ARBA" id="ARBA00022553"/>
    </source>
</evidence>
<comment type="caution">
    <text evidence="8">The sequence shown here is derived from an EMBL/GenBank/DDBJ whole genome shotgun (WGS) entry which is preliminary data.</text>
</comment>
<dbReference type="InterPro" id="IPR000014">
    <property type="entry name" value="PAS"/>
</dbReference>
<reference evidence="8 9" key="1">
    <citation type="submission" date="2017-05" db="EMBL/GenBank/DDBJ databases">
        <authorList>
            <person name="Varghese N."/>
            <person name="Submissions S."/>
        </authorList>
    </citation>
    <scope>NUCLEOTIDE SEQUENCE [LARGE SCALE GENOMIC DNA]</scope>
    <source>
        <strain evidence="8 9">DSM 26001</strain>
    </source>
</reference>
<dbReference type="InterPro" id="IPR036890">
    <property type="entry name" value="HATPase_C_sf"/>
</dbReference>
<dbReference type="InterPro" id="IPR003594">
    <property type="entry name" value="HATPase_dom"/>
</dbReference>
<keyword evidence="3" id="KW-0597">Phosphoprotein</keyword>
<dbReference type="InterPro" id="IPR013655">
    <property type="entry name" value="PAS_fold_3"/>
</dbReference>
<dbReference type="InterPro" id="IPR013656">
    <property type="entry name" value="PAS_4"/>
</dbReference>